<protein>
    <submittedName>
        <fullName evidence="1">Uncharacterized protein</fullName>
    </submittedName>
</protein>
<name>A0A2G9YC52_9BACT</name>
<proteinExistence type="predicted"/>
<dbReference type="EMBL" id="PCRH01000073">
    <property type="protein sequence ID" value="PIP16800.1"/>
    <property type="molecule type" value="Genomic_DNA"/>
</dbReference>
<organism evidence="1 2">
    <name type="scientific">Candidatus Portnoybacteria bacterium CG23_combo_of_CG06-09_8_20_14_all_37_13</name>
    <dbReference type="NCBI Taxonomy" id="1974819"/>
    <lineage>
        <taxon>Bacteria</taxon>
        <taxon>Candidatus Portnoyibacteriota</taxon>
    </lineage>
</organism>
<accession>A0A2G9YC52</accession>
<sequence length="87" mass="9889">MGKKLHWKKVKRLPLGSGKGILITKKKQEAVRVSGEVITIKGQKNLLATKKDPENQGCTKLRFGPETRVLKWKSRATNPKVQKEQIR</sequence>
<reference evidence="1 2" key="1">
    <citation type="submission" date="2017-09" db="EMBL/GenBank/DDBJ databases">
        <title>Depth-based differentiation of microbial function through sediment-hosted aquifers and enrichment of novel symbionts in the deep terrestrial subsurface.</title>
        <authorList>
            <person name="Probst A.J."/>
            <person name="Ladd B."/>
            <person name="Jarett J.K."/>
            <person name="Geller-Mcgrath D.E."/>
            <person name="Sieber C.M."/>
            <person name="Emerson J.B."/>
            <person name="Anantharaman K."/>
            <person name="Thomas B.C."/>
            <person name="Malmstrom R."/>
            <person name="Stieglmeier M."/>
            <person name="Klingl A."/>
            <person name="Woyke T."/>
            <person name="Ryan C.M."/>
            <person name="Banfield J.F."/>
        </authorList>
    </citation>
    <scope>NUCLEOTIDE SEQUENCE [LARGE SCALE GENOMIC DNA]</scope>
    <source>
        <strain evidence="1">CG23_combo_of_CG06-09_8_20_14_all_37_13</strain>
    </source>
</reference>
<dbReference type="AlphaFoldDB" id="A0A2G9YC52"/>
<evidence type="ECO:0000313" key="1">
    <source>
        <dbReference type="EMBL" id="PIP16800.1"/>
    </source>
</evidence>
<comment type="caution">
    <text evidence="1">The sequence shown here is derived from an EMBL/GenBank/DDBJ whole genome shotgun (WGS) entry which is preliminary data.</text>
</comment>
<gene>
    <name evidence="1" type="ORF">COX44_03425</name>
</gene>
<dbReference type="Proteomes" id="UP000231480">
    <property type="component" value="Unassembled WGS sequence"/>
</dbReference>
<evidence type="ECO:0000313" key="2">
    <source>
        <dbReference type="Proteomes" id="UP000231480"/>
    </source>
</evidence>